<protein>
    <submittedName>
        <fullName evidence="3">Uncharacterized protein</fullName>
    </submittedName>
</protein>
<evidence type="ECO:0000313" key="3">
    <source>
        <dbReference type="EMBL" id="SMO99881.1"/>
    </source>
</evidence>
<sequence length="79" mass="7807">MTDPIPGPDLDRGLDGGTPPGMPRWVKVTAIVVGVLILVFLVLQLTGIAGNHGPGRHSSAGITPPAGVTESALSAGASA</sequence>
<evidence type="ECO:0000313" key="4">
    <source>
        <dbReference type="Proteomes" id="UP000317484"/>
    </source>
</evidence>
<dbReference type="EMBL" id="FXTJ01000020">
    <property type="protein sequence ID" value="SMO99881.1"/>
    <property type="molecule type" value="Genomic_DNA"/>
</dbReference>
<gene>
    <name evidence="3" type="ORF">SAMN06273567_12018</name>
</gene>
<keyword evidence="2" id="KW-0472">Membrane</keyword>
<keyword evidence="2" id="KW-1133">Transmembrane helix</keyword>
<accession>A0A521FVX7</accession>
<evidence type="ECO:0000256" key="1">
    <source>
        <dbReference type="SAM" id="MobiDB-lite"/>
    </source>
</evidence>
<evidence type="ECO:0000256" key="2">
    <source>
        <dbReference type="SAM" id="Phobius"/>
    </source>
</evidence>
<dbReference type="AlphaFoldDB" id="A0A521FVX7"/>
<keyword evidence="4" id="KW-1185">Reference proteome</keyword>
<reference evidence="3 4" key="1">
    <citation type="submission" date="2017-05" db="EMBL/GenBank/DDBJ databases">
        <authorList>
            <person name="Varghese N."/>
            <person name="Submissions S."/>
        </authorList>
    </citation>
    <scope>NUCLEOTIDE SEQUENCE [LARGE SCALE GENOMIC DNA]</scope>
    <source>
        <strain evidence="3 4">DSM 46834</strain>
    </source>
</reference>
<feature type="transmembrane region" description="Helical" evidence="2">
    <location>
        <begin position="28"/>
        <end position="49"/>
    </location>
</feature>
<feature type="region of interest" description="Disordered" evidence="1">
    <location>
        <begin position="53"/>
        <end position="79"/>
    </location>
</feature>
<name>A0A521FVX7_9ACTN</name>
<proteinExistence type="predicted"/>
<organism evidence="3 4">
    <name type="scientific">Geodermatophilus aquaeductus</name>
    <dbReference type="NCBI Taxonomy" id="1564161"/>
    <lineage>
        <taxon>Bacteria</taxon>
        <taxon>Bacillati</taxon>
        <taxon>Actinomycetota</taxon>
        <taxon>Actinomycetes</taxon>
        <taxon>Geodermatophilales</taxon>
        <taxon>Geodermatophilaceae</taxon>
        <taxon>Geodermatophilus</taxon>
    </lineage>
</organism>
<keyword evidence="2" id="KW-0812">Transmembrane</keyword>
<dbReference type="Proteomes" id="UP000317484">
    <property type="component" value="Unassembled WGS sequence"/>
</dbReference>